<keyword evidence="6" id="KW-0119">Carbohydrate metabolism</keyword>
<keyword evidence="4" id="KW-0418">Kinase</keyword>
<keyword evidence="10" id="KW-1185">Reference proteome</keyword>
<keyword evidence="2" id="KW-0808">Transferase</keyword>
<evidence type="ECO:0000259" key="7">
    <source>
        <dbReference type="Pfam" id="PF07005"/>
    </source>
</evidence>
<dbReference type="GO" id="GO:0016301">
    <property type="term" value="F:kinase activity"/>
    <property type="evidence" value="ECO:0007669"/>
    <property type="project" value="UniProtKB-KW"/>
</dbReference>
<gene>
    <name evidence="9" type="ORF">CKA81_13140</name>
</gene>
<dbReference type="Pfam" id="PF07005">
    <property type="entry name" value="SBD_N"/>
    <property type="match status" value="1"/>
</dbReference>
<dbReference type="OrthoDB" id="191465at2"/>
<keyword evidence="3" id="KW-0547">Nucleotide-binding</keyword>
<evidence type="ECO:0000256" key="2">
    <source>
        <dbReference type="ARBA" id="ARBA00022679"/>
    </source>
</evidence>
<evidence type="ECO:0000313" key="9">
    <source>
        <dbReference type="EMBL" id="QAA94679.1"/>
    </source>
</evidence>
<dbReference type="Pfam" id="PF17042">
    <property type="entry name" value="NBD_C"/>
    <property type="match status" value="1"/>
</dbReference>
<dbReference type="InterPro" id="IPR031475">
    <property type="entry name" value="NBD_C"/>
</dbReference>
<evidence type="ECO:0000256" key="4">
    <source>
        <dbReference type="ARBA" id="ARBA00022777"/>
    </source>
</evidence>
<reference evidence="9 10" key="1">
    <citation type="submission" date="2017-08" db="EMBL/GenBank/DDBJ databases">
        <authorList>
            <person name="Park S.-J."/>
            <person name="Kim H."/>
        </authorList>
    </citation>
    <scope>NUCLEOTIDE SEQUENCE [LARGE SCALE GENOMIC DNA]</scope>
    <source>
        <strain evidence="10">ye3</strain>
    </source>
</reference>
<evidence type="ECO:0000256" key="6">
    <source>
        <dbReference type="ARBA" id="ARBA00023277"/>
    </source>
</evidence>
<evidence type="ECO:0000256" key="3">
    <source>
        <dbReference type="ARBA" id="ARBA00022741"/>
    </source>
</evidence>
<dbReference type="AlphaFoldDB" id="A0A410GEI2"/>
<feature type="domain" description="Four-carbon acid sugar kinase nucleotide binding" evidence="8">
    <location>
        <begin position="260"/>
        <end position="410"/>
    </location>
</feature>
<sequence length="419" mass="43044">MLVVVKKETVETSPQLLIVADDLSGAADCANACRQAGLNASVRLDALGPGGATESSVAALSLDADTRAWASDRAAEVHARILQRHLRKGGHLYKKLDSTLRGNIGAELAAAVEVAGMAIVAPAFPTMGRTTVNGHQLLNGVALQHTEVWRHEGLQGTSDLVGIMRAQNLNTLAVGLSDIRGPADLLRSLFIDSARQGRQVLVCDAERDDDLARIAQASWQLPLPCFWAGSAGLVGHLATAISTDPSVASLPVPPVTGRCLVVVGSMSGISAAQVDQLRRKRAMPLISVSADALMGAEADAGWQQARNALAAALSCGDALVVVSSASRADRTAGPAISKALGRLAATQASHIGAVIATGGETARAVLQALGISSLNLAAEVEPGVPISVASGARTLPVITKAGAFGTAMTLVRCYDALRP</sequence>
<proteinExistence type="inferred from homology"/>
<dbReference type="InterPro" id="IPR010737">
    <property type="entry name" value="4-carb_acid_sugar_kinase_N"/>
</dbReference>
<dbReference type="InterPro" id="IPR042213">
    <property type="entry name" value="NBD_C_sf"/>
</dbReference>
<evidence type="ECO:0000259" key="8">
    <source>
        <dbReference type="Pfam" id="PF17042"/>
    </source>
</evidence>
<feature type="domain" description="Four-carbon acid sugar kinase N-terminal" evidence="7">
    <location>
        <begin position="16"/>
        <end position="237"/>
    </location>
</feature>
<evidence type="ECO:0008006" key="11">
    <source>
        <dbReference type="Google" id="ProtNLM"/>
    </source>
</evidence>
<dbReference type="GO" id="GO:0005524">
    <property type="term" value="F:ATP binding"/>
    <property type="evidence" value="ECO:0007669"/>
    <property type="project" value="UniProtKB-KW"/>
</dbReference>
<comment type="similarity">
    <text evidence="1">Belongs to the four-carbon acid sugar kinase family.</text>
</comment>
<evidence type="ECO:0000313" key="10">
    <source>
        <dbReference type="Proteomes" id="UP000283474"/>
    </source>
</evidence>
<dbReference type="RefSeq" id="WP_128355676.1">
    <property type="nucleotide sequence ID" value="NZ_CP022987.1"/>
</dbReference>
<keyword evidence="5" id="KW-0067">ATP-binding</keyword>
<dbReference type="SUPFAM" id="SSF142764">
    <property type="entry name" value="YgbK-like"/>
    <property type="match status" value="1"/>
</dbReference>
<name>A0A410GEI2_9BURK</name>
<accession>A0A410GEI2</accession>
<dbReference type="EMBL" id="CP022987">
    <property type="protein sequence ID" value="QAA94679.1"/>
    <property type="molecule type" value="Genomic_DNA"/>
</dbReference>
<dbReference type="KEGG" id="pus:CKA81_13140"/>
<dbReference type="Gene3D" id="3.40.50.10840">
    <property type="entry name" value="Putative sugar-binding, N-terminal domain"/>
    <property type="match status" value="1"/>
</dbReference>
<protein>
    <recommendedName>
        <fullName evidence="11">Four-carbon acid sugar kinase family protein</fullName>
    </recommendedName>
</protein>
<organism evidence="9 10">
    <name type="scientific">Pollutimonas thiosulfatoxidans</name>
    <dbReference type="NCBI Taxonomy" id="2028345"/>
    <lineage>
        <taxon>Bacteria</taxon>
        <taxon>Pseudomonadati</taxon>
        <taxon>Pseudomonadota</taxon>
        <taxon>Betaproteobacteria</taxon>
        <taxon>Burkholderiales</taxon>
        <taxon>Alcaligenaceae</taxon>
        <taxon>Pollutimonas</taxon>
    </lineage>
</organism>
<evidence type="ECO:0000256" key="1">
    <source>
        <dbReference type="ARBA" id="ARBA00005715"/>
    </source>
</evidence>
<dbReference type="Gene3D" id="3.40.980.20">
    <property type="entry name" value="Four-carbon acid sugar kinase, nucleotide binding domain"/>
    <property type="match status" value="1"/>
</dbReference>
<dbReference type="InterPro" id="IPR037051">
    <property type="entry name" value="4-carb_acid_sugar_kinase_N_sf"/>
</dbReference>
<evidence type="ECO:0000256" key="5">
    <source>
        <dbReference type="ARBA" id="ARBA00022840"/>
    </source>
</evidence>
<dbReference type="Proteomes" id="UP000283474">
    <property type="component" value="Chromosome"/>
</dbReference>